<dbReference type="GO" id="GO:0048260">
    <property type="term" value="P:positive regulation of receptor-mediated endocytosis"/>
    <property type="evidence" value="ECO:0007669"/>
    <property type="project" value="UniProtKB-ARBA"/>
</dbReference>
<dbReference type="InterPro" id="IPR035892">
    <property type="entry name" value="C2_domain_sf"/>
</dbReference>
<keyword evidence="5 8" id="KW-0808">Transferase</keyword>
<sequence length="826" mass="94695">MIGLGSVIHRFCAEIECNDGAALFNPFCRVMSLTEPDPHIYGLPETADNAELLRVKVVRGERLMKKDIFGVSDPYAIVALHRNGVLVDKAQTKTRKKTRNPIWNEEFIFRVNRHDCLLSIKIFDENRITRDDFLGMVEIQLSHDNIVRERSGMPIAEVSYVLRPRSQRSRVYGNVLLSLSWIGLSNGSSPSESSSSEDGDWELLNATICSSANSGITSTVSQPSSPLPPGWEERQDANGRTFYLNHNARTTQWERPTSTSNTDAVILETQREDVHRRRNYESRWQASSDEHLQNNIAALDAGLRMNFAGEGHIDESTDDGGGPLPTGWDMQVAPNGRKFFIDHINKTTTWTDPRNGRVSAPATRPAGRSSDELGMLPAGWEERVHTDGRVFFIDHNTRRTQWEDPRFENASIAGPAVPYSRDYKCKYEYLRLHLPKPSGNTKCELSVRRTHVFEDSYRQIMQLSVAQLRAKLWIEFDGETGLDYGGVAREWFYLLSHHVFNPYYGLFEYSATDNYTLQINPHSETCNPEHISYFHFIGRVIGIAIFHGKLLDGNCIDFKFKLRGTEIRIVQIQWEQILETFFIRPFYKMMLGKPITLNDMESVDNEYFNSLIYIKDNDPEDLDLYFAVDEQFYGQTQTVELREGGANEKVTEANKDEYIELVIKWRFVSRVEAQMKALMKGVHELVPSNLLSIFDPNELELLVCGLQKIDVKDWKDNTLYKGGYAPNHPVIHNFWKCILSFDNEMRARVLQFVTGTSRVPMNGFRELYGSNGPQKFTIEKWGNPDMLPRAHTCFNRMDLPPYGSFHELRDRLTVAIENSEIFSGVD</sequence>
<evidence type="ECO:0000256" key="5">
    <source>
        <dbReference type="ARBA" id="ARBA00022679"/>
    </source>
</evidence>
<organism evidence="15 16">
    <name type="scientific">Ascaris lumbricoides</name>
    <name type="common">Giant roundworm</name>
    <dbReference type="NCBI Taxonomy" id="6252"/>
    <lineage>
        <taxon>Eukaryota</taxon>
        <taxon>Metazoa</taxon>
        <taxon>Ecdysozoa</taxon>
        <taxon>Nematoda</taxon>
        <taxon>Chromadorea</taxon>
        <taxon>Rhabditida</taxon>
        <taxon>Spirurina</taxon>
        <taxon>Ascaridomorpha</taxon>
        <taxon>Ascaridoidea</taxon>
        <taxon>Ascarididae</taxon>
        <taxon>Ascaris</taxon>
    </lineage>
</organism>
<dbReference type="GO" id="GO:0006511">
    <property type="term" value="P:ubiquitin-dependent protein catabolic process"/>
    <property type="evidence" value="ECO:0007669"/>
    <property type="project" value="InterPro"/>
</dbReference>
<dbReference type="GO" id="GO:0005737">
    <property type="term" value="C:cytoplasm"/>
    <property type="evidence" value="ECO:0007669"/>
    <property type="project" value="UniProtKB-SubCell"/>
</dbReference>
<evidence type="ECO:0000256" key="10">
    <source>
        <dbReference type="PROSITE-ProRule" id="PRU00104"/>
    </source>
</evidence>
<dbReference type="FunFam" id="3.90.1750.10:FF:000001">
    <property type="entry name" value="E3 ubiquitin-protein ligase NEDD4-like"/>
    <property type="match status" value="1"/>
</dbReference>
<dbReference type="GO" id="GO:0061630">
    <property type="term" value="F:ubiquitin protein ligase activity"/>
    <property type="evidence" value="ECO:0007669"/>
    <property type="project" value="UniProtKB-EC"/>
</dbReference>
<evidence type="ECO:0000256" key="9">
    <source>
        <dbReference type="PIRSR" id="PIRSR001569-1"/>
    </source>
</evidence>
<dbReference type="PROSITE" id="PS50004">
    <property type="entry name" value="C2"/>
    <property type="match status" value="1"/>
</dbReference>
<protein>
    <recommendedName>
        <fullName evidence="8">E3 ubiquitin-protein ligase</fullName>
        <ecNumber evidence="8">2.3.2.26</ecNumber>
    </recommendedName>
</protein>
<feature type="region of interest" description="Disordered" evidence="11">
    <location>
        <begin position="350"/>
        <end position="373"/>
    </location>
</feature>
<dbReference type="Gene3D" id="2.60.40.150">
    <property type="entry name" value="C2 domain"/>
    <property type="match status" value="1"/>
</dbReference>
<dbReference type="SUPFAM" id="SSF51045">
    <property type="entry name" value="WW domain"/>
    <property type="match status" value="3"/>
</dbReference>
<comment type="subcellular location">
    <subcellularLocation>
        <location evidence="2">Cytoplasm</location>
    </subcellularLocation>
</comment>
<dbReference type="FunFam" id="3.30.2160.10:FF:000001">
    <property type="entry name" value="E3 ubiquitin-protein ligase NEDD4-like"/>
    <property type="match status" value="1"/>
</dbReference>
<dbReference type="PROSITE" id="PS01159">
    <property type="entry name" value="WW_DOMAIN_1"/>
    <property type="match status" value="3"/>
</dbReference>
<proteinExistence type="predicted"/>
<dbReference type="Proteomes" id="UP000036681">
    <property type="component" value="Unplaced"/>
</dbReference>
<dbReference type="CDD" id="cd00201">
    <property type="entry name" value="WW"/>
    <property type="match status" value="3"/>
</dbReference>
<dbReference type="AlphaFoldDB" id="A0A9J2PDJ9"/>
<evidence type="ECO:0000259" key="14">
    <source>
        <dbReference type="PROSITE" id="PS50237"/>
    </source>
</evidence>
<dbReference type="InterPro" id="IPR000008">
    <property type="entry name" value="C2_dom"/>
</dbReference>
<dbReference type="EC" id="2.3.2.26" evidence="8"/>
<dbReference type="FunFam" id="2.20.70.10:FF:000037">
    <property type="entry name" value="E3 ubiquitin-protein ligase nedd-4"/>
    <property type="match status" value="1"/>
</dbReference>
<dbReference type="InterPro" id="IPR036020">
    <property type="entry name" value="WW_dom_sf"/>
</dbReference>
<feature type="compositionally biased region" description="Polar residues" evidence="11">
    <location>
        <begin position="214"/>
        <end position="224"/>
    </location>
</feature>
<evidence type="ECO:0000256" key="6">
    <source>
        <dbReference type="ARBA" id="ARBA00022737"/>
    </source>
</evidence>
<dbReference type="SUPFAM" id="SSF49562">
    <property type="entry name" value="C2 domain (Calcium/lipid-binding domain, CaLB)"/>
    <property type="match status" value="1"/>
</dbReference>
<evidence type="ECO:0000256" key="1">
    <source>
        <dbReference type="ARBA" id="ARBA00000885"/>
    </source>
</evidence>
<dbReference type="InterPro" id="IPR001202">
    <property type="entry name" value="WW_dom"/>
</dbReference>
<evidence type="ECO:0000256" key="11">
    <source>
        <dbReference type="SAM" id="MobiDB-lite"/>
    </source>
</evidence>
<evidence type="ECO:0000256" key="2">
    <source>
        <dbReference type="ARBA" id="ARBA00004496"/>
    </source>
</evidence>
<feature type="domain" description="WW" evidence="13">
    <location>
        <begin position="322"/>
        <end position="355"/>
    </location>
</feature>
<name>A0A9J2PDJ9_ASCLU</name>
<dbReference type="GO" id="GO:0045879">
    <property type="term" value="P:negative regulation of smoothened signaling pathway"/>
    <property type="evidence" value="ECO:0007669"/>
    <property type="project" value="UniProtKB-ARBA"/>
</dbReference>
<dbReference type="InterPro" id="IPR050409">
    <property type="entry name" value="E3_ubiq-protein_ligase"/>
</dbReference>
<dbReference type="Gene3D" id="3.90.1750.10">
    <property type="entry name" value="Hect, E3 ligase catalytic domains"/>
    <property type="match status" value="1"/>
</dbReference>
<feature type="domain" description="HECT" evidence="14">
    <location>
        <begin position="464"/>
        <end position="825"/>
    </location>
</feature>
<evidence type="ECO:0000256" key="4">
    <source>
        <dbReference type="ARBA" id="ARBA00022490"/>
    </source>
</evidence>
<dbReference type="InterPro" id="IPR035983">
    <property type="entry name" value="Hect_E3_ubiquitin_ligase"/>
</dbReference>
<feature type="active site" description="Glycyl thioester intermediate" evidence="9 10">
    <location>
        <position position="793"/>
    </location>
</feature>
<dbReference type="SMART" id="SM00119">
    <property type="entry name" value="HECTc"/>
    <property type="match status" value="1"/>
</dbReference>
<feature type="region of interest" description="Disordered" evidence="11">
    <location>
        <begin position="214"/>
        <end position="235"/>
    </location>
</feature>
<comment type="catalytic activity">
    <reaction evidence="1 8">
        <text>S-ubiquitinyl-[E2 ubiquitin-conjugating enzyme]-L-cysteine + [acceptor protein]-L-lysine = [E2 ubiquitin-conjugating enzyme]-L-cysteine + N(6)-ubiquitinyl-[acceptor protein]-L-lysine.</text>
        <dbReference type="EC" id="2.3.2.26"/>
    </reaction>
</comment>
<evidence type="ECO:0000256" key="3">
    <source>
        <dbReference type="ARBA" id="ARBA00004906"/>
    </source>
</evidence>
<dbReference type="InterPro" id="IPR024928">
    <property type="entry name" value="E3_ub_ligase_SMURF1"/>
</dbReference>
<dbReference type="FunFam" id="2.20.70.10:FF:000017">
    <property type="entry name" value="E3 ubiquitin-protein ligase"/>
    <property type="match status" value="1"/>
</dbReference>
<keyword evidence="15" id="KW-1185">Reference proteome</keyword>
<evidence type="ECO:0000256" key="7">
    <source>
        <dbReference type="ARBA" id="ARBA00022786"/>
    </source>
</evidence>
<evidence type="ECO:0000259" key="12">
    <source>
        <dbReference type="PROSITE" id="PS50004"/>
    </source>
</evidence>
<dbReference type="PANTHER" id="PTHR11254">
    <property type="entry name" value="HECT DOMAIN UBIQUITIN-PROTEIN LIGASE"/>
    <property type="match status" value="1"/>
</dbReference>
<dbReference type="GO" id="GO:0019871">
    <property type="term" value="F:sodium channel inhibitor activity"/>
    <property type="evidence" value="ECO:0007669"/>
    <property type="project" value="TreeGrafter"/>
</dbReference>
<dbReference type="SUPFAM" id="SSF56204">
    <property type="entry name" value="Hect, E3 ligase catalytic domain"/>
    <property type="match status" value="1"/>
</dbReference>
<dbReference type="Gene3D" id="2.20.70.10">
    <property type="match status" value="2"/>
</dbReference>
<dbReference type="Gene3D" id="3.30.2410.10">
    <property type="entry name" value="Hect, E3 ligase catalytic domain"/>
    <property type="match status" value="1"/>
</dbReference>
<accession>A0A9J2PDJ9</accession>
<keyword evidence="4" id="KW-0963">Cytoplasm</keyword>
<dbReference type="GO" id="GO:0048814">
    <property type="term" value="P:regulation of dendrite morphogenesis"/>
    <property type="evidence" value="ECO:0007669"/>
    <property type="project" value="TreeGrafter"/>
</dbReference>
<evidence type="ECO:0000259" key="13">
    <source>
        <dbReference type="PROSITE" id="PS50020"/>
    </source>
</evidence>
<dbReference type="SMART" id="SM00239">
    <property type="entry name" value="C2"/>
    <property type="match status" value="1"/>
</dbReference>
<feature type="domain" description="WW" evidence="13">
    <location>
        <begin position="374"/>
        <end position="407"/>
    </location>
</feature>
<dbReference type="FunFam" id="3.30.2410.10:FF:000001">
    <property type="entry name" value="E3 ubiquitin-protein ligase NEDD4-like"/>
    <property type="match status" value="1"/>
</dbReference>
<dbReference type="CDD" id="cd00078">
    <property type="entry name" value="HECTc"/>
    <property type="match status" value="1"/>
</dbReference>
<feature type="domain" description="WW" evidence="13">
    <location>
        <begin position="225"/>
        <end position="258"/>
    </location>
</feature>
<comment type="pathway">
    <text evidence="3 8">Protein modification; protein ubiquitination.</text>
</comment>
<dbReference type="GO" id="GO:0016567">
    <property type="term" value="P:protein ubiquitination"/>
    <property type="evidence" value="ECO:0007669"/>
    <property type="project" value="TreeGrafter"/>
</dbReference>
<dbReference type="PIRSF" id="PIRSF001569">
    <property type="entry name" value="E3_ub_ligase_SMURF1"/>
    <property type="match status" value="1"/>
</dbReference>
<dbReference type="Gene3D" id="3.30.2160.10">
    <property type="entry name" value="Hect, E3 ligase catalytic domain"/>
    <property type="match status" value="1"/>
</dbReference>
<dbReference type="PROSITE" id="PS50237">
    <property type="entry name" value="HECT"/>
    <property type="match status" value="1"/>
</dbReference>
<dbReference type="PANTHER" id="PTHR11254:SF440">
    <property type="entry name" value="E3 UBIQUITIN-PROTEIN LIGASE NEDD-4"/>
    <property type="match status" value="1"/>
</dbReference>
<keyword evidence="6" id="KW-0677">Repeat</keyword>
<evidence type="ECO:0000313" key="16">
    <source>
        <dbReference type="WBParaSite" id="ALUE_0000802001-mRNA-1"/>
    </source>
</evidence>
<dbReference type="Pfam" id="PF00168">
    <property type="entry name" value="C2"/>
    <property type="match status" value="1"/>
</dbReference>
<dbReference type="Pfam" id="PF00632">
    <property type="entry name" value="HECT"/>
    <property type="match status" value="2"/>
</dbReference>
<keyword evidence="7 8" id="KW-0833">Ubl conjugation pathway</keyword>
<reference evidence="16" key="1">
    <citation type="submission" date="2023-03" db="UniProtKB">
        <authorList>
            <consortium name="WormBaseParasite"/>
        </authorList>
    </citation>
    <scope>IDENTIFICATION</scope>
</reference>
<dbReference type="WBParaSite" id="ALUE_0000802001-mRNA-1">
    <property type="protein sequence ID" value="ALUE_0000802001-mRNA-1"/>
    <property type="gene ID" value="ALUE_0000802001"/>
</dbReference>
<dbReference type="SMART" id="SM00456">
    <property type="entry name" value="WW"/>
    <property type="match status" value="3"/>
</dbReference>
<dbReference type="PROSITE" id="PS50020">
    <property type="entry name" value="WW_DOMAIN_2"/>
    <property type="match status" value="3"/>
</dbReference>
<dbReference type="Pfam" id="PF00397">
    <property type="entry name" value="WW"/>
    <property type="match status" value="3"/>
</dbReference>
<dbReference type="InterPro" id="IPR000569">
    <property type="entry name" value="HECT_dom"/>
</dbReference>
<evidence type="ECO:0000256" key="8">
    <source>
        <dbReference type="PIRNR" id="PIRNR001569"/>
    </source>
</evidence>
<evidence type="ECO:0000313" key="15">
    <source>
        <dbReference type="Proteomes" id="UP000036681"/>
    </source>
</evidence>
<feature type="domain" description="C2" evidence="12">
    <location>
        <begin position="32"/>
        <end position="154"/>
    </location>
</feature>